<dbReference type="PANTHER" id="PTHR37799:SF1">
    <property type="entry name" value="SMALL RIBOSOMAL SUBUNIT PROTEIN MS23"/>
    <property type="match status" value="1"/>
</dbReference>
<dbReference type="AlphaFoldDB" id="A0A1E3P243"/>
<evidence type="ECO:0000256" key="6">
    <source>
        <dbReference type="ARBA" id="ARBA00035137"/>
    </source>
</evidence>
<keyword evidence="4" id="KW-0496">Mitochondrion</keyword>
<evidence type="ECO:0000313" key="9">
    <source>
        <dbReference type="Proteomes" id="UP000094112"/>
    </source>
</evidence>
<evidence type="ECO:0000256" key="5">
    <source>
        <dbReference type="ARBA" id="ARBA00023274"/>
    </source>
</evidence>
<evidence type="ECO:0000256" key="2">
    <source>
        <dbReference type="ARBA" id="ARBA00009864"/>
    </source>
</evidence>
<dbReference type="RefSeq" id="XP_019038174.1">
    <property type="nucleotide sequence ID" value="XM_019180761.1"/>
</dbReference>
<evidence type="ECO:0000256" key="4">
    <source>
        <dbReference type="ARBA" id="ARBA00023128"/>
    </source>
</evidence>
<keyword evidence="9" id="KW-1185">Reference proteome</keyword>
<dbReference type="OrthoDB" id="5542239at2759"/>
<evidence type="ECO:0000256" key="3">
    <source>
        <dbReference type="ARBA" id="ARBA00022980"/>
    </source>
</evidence>
<dbReference type="InterPro" id="IPR016939">
    <property type="entry name" value="Ribosomal_mS23_fun"/>
</dbReference>
<proteinExistence type="inferred from homology"/>
<protein>
    <recommendedName>
        <fullName evidence="6">Small ribosomal subunit protein mS23</fullName>
    </recommendedName>
    <alternativeName>
        <fullName evidence="7">37S ribosomal protein S25, mitochondrial</fullName>
    </alternativeName>
</protein>
<dbReference type="Proteomes" id="UP000094112">
    <property type="component" value="Unassembled WGS sequence"/>
</dbReference>
<dbReference type="GO" id="GO:0005763">
    <property type="term" value="C:mitochondrial small ribosomal subunit"/>
    <property type="evidence" value="ECO:0007669"/>
    <property type="project" value="EnsemblFungi"/>
</dbReference>
<evidence type="ECO:0000313" key="8">
    <source>
        <dbReference type="EMBL" id="ODQ58967.1"/>
    </source>
</evidence>
<reference evidence="8 9" key="1">
    <citation type="journal article" date="2016" name="Proc. Natl. Acad. Sci. U.S.A.">
        <title>Comparative genomics of biotechnologically important yeasts.</title>
        <authorList>
            <person name="Riley R."/>
            <person name="Haridas S."/>
            <person name="Wolfe K.H."/>
            <person name="Lopes M.R."/>
            <person name="Hittinger C.T."/>
            <person name="Goeker M."/>
            <person name="Salamov A.A."/>
            <person name="Wisecaver J.H."/>
            <person name="Long T.M."/>
            <person name="Calvey C.H."/>
            <person name="Aerts A.L."/>
            <person name="Barry K.W."/>
            <person name="Choi C."/>
            <person name="Clum A."/>
            <person name="Coughlan A.Y."/>
            <person name="Deshpande S."/>
            <person name="Douglass A.P."/>
            <person name="Hanson S.J."/>
            <person name="Klenk H.-P."/>
            <person name="LaButti K.M."/>
            <person name="Lapidus A."/>
            <person name="Lindquist E.A."/>
            <person name="Lipzen A.M."/>
            <person name="Meier-Kolthoff J.P."/>
            <person name="Ohm R.A."/>
            <person name="Otillar R.P."/>
            <person name="Pangilinan J.L."/>
            <person name="Peng Y."/>
            <person name="Rokas A."/>
            <person name="Rosa C.A."/>
            <person name="Scheuner C."/>
            <person name="Sibirny A.A."/>
            <person name="Slot J.C."/>
            <person name="Stielow J.B."/>
            <person name="Sun H."/>
            <person name="Kurtzman C.P."/>
            <person name="Blackwell M."/>
            <person name="Grigoriev I.V."/>
            <person name="Jeffries T.W."/>
        </authorList>
    </citation>
    <scope>NUCLEOTIDE SEQUENCE [LARGE SCALE GENOMIC DNA]</scope>
    <source>
        <strain evidence="9">ATCC 58044 / CBS 1984 / NCYC 433 / NRRL Y-366-8</strain>
    </source>
</reference>
<feature type="non-terminal residue" evidence="8">
    <location>
        <position position="230"/>
    </location>
</feature>
<dbReference type="EMBL" id="KV454211">
    <property type="protein sequence ID" value="ODQ58967.1"/>
    <property type="molecule type" value="Genomic_DNA"/>
</dbReference>
<evidence type="ECO:0000256" key="1">
    <source>
        <dbReference type="ARBA" id="ARBA00004173"/>
    </source>
</evidence>
<dbReference type="PANTHER" id="PTHR37799">
    <property type="entry name" value="37S RIBOSOMAL PROTEIN S25, MITOCHONDRIAL"/>
    <property type="match status" value="1"/>
</dbReference>
<evidence type="ECO:0000256" key="7">
    <source>
        <dbReference type="ARBA" id="ARBA00035421"/>
    </source>
</evidence>
<comment type="subcellular location">
    <subcellularLocation>
        <location evidence="1">Mitochondrion</location>
    </subcellularLocation>
</comment>
<organism evidence="8 9">
    <name type="scientific">Wickerhamomyces anomalus (strain ATCC 58044 / CBS 1984 / NCYC 433 / NRRL Y-366-8)</name>
    <name type="common">Yeast</name>
    <name type="synonym">Hansenula anomala</name>
    <dbReference type="NCBI Taxonomy" id="683960"/>
    <lineage>
        <taxon>Eukaryota</taxon>
        <taxon>Fungi</taxon>
        <taxon>Dikarya</taxon>
        <taxon>Ascomycota</taxon>
        <taxon>Saccharomycotina</taxon>
        <taxon>Saccharomycetes</taxon>
        <taxon>Phaffomycetales</taxon>
        <taxon>Wickerhamomycetaceae</taxon>
        <taxon>Wickerhamomyces</taxon>
    </lineage>
</organism>
<name>A0A1E3P243_WICAA</name>
<dbReference type="GO" id="GO:0003735">
    <property type="term" value="F:structural constituent of ribosome"/>
    <property type="evidence" value="ECO:0007669"/>
    <property type="project" value="EnsemblFungi"/>
</dbReference>
<comment type="similarity">
    <text evidence="2">Belongs to the mitochondrion-specific ribosomal protein mS23 family.</text>
</comment>
<sequence>MRPQTQAVNVLEKTSEYLRAGLLKKQPAWYHVVGANPPVKNFIRKPRLENPSDEQSIPKPAKGEKLFKNGKLYETRVKETRKDIYNIPKLKFVEDQLRSLFYEQHPWELSRPRILLENGGDDAKNQDWSSIIQYNKPLDGESVVQRSIYLMNQNKNNESYKLLDAYETARFEFYRVRIEQEMEEQVSKEENEMFGAGYRLSPIEHGVEEEQKFIDDWKAKAVEATQMVEA</sequence>
<keyword evidence="5" id="KW-0687">Ribonucleoprotein</keyword>
<dbReference type="GeneID" id="30198007"/>
<dbReference type="STRING" id="683960.A0A1E3P243"/>
<keyword evidence="3" id="KW-0689">Ribosomal protein</keyword>
<dbReference type="PIRSF" id="PIRSF029764">
    <property type="entry name" value="RSM25"/>
    <property type="match status" value="1"/>
</dbReference>
<gene>
    <name evidence="8" type="ORF">WICANDRAFT_17809</name>
</gene>
<dbReference type="Pfam" id="PF13741">
    <property type="entry name" value="MRP-S25"/>
    <property type="match status" value="1"/>
</dbReference>
<accession>A0A1E3P243</accession>